<protein>
    <submittedName>
        <fullName evidence="1">NB-ARC domain-containing protein</fullName>
    </submittedName>
</protein>
<name>A0A0M3KB55_ANISI</name>
<evidence type="ECO:0000313" key="1">
    <source>
        <dbReference type="WBParaSite" id="ASIM_0001820201-mRNA-1"/>
    </source>
</evidence>
<reference evidence="1" key="1">
    <citation type="submission" date="2017-02" db="UniProtKB">
        <authorList>
            <consortium name="WormBaseParasite"/>
        </authorList>
    </citation>
    <scope>IDENTIFICATION</scope>
</reference>
<dbReference type="WBParaSite" id="ASIM_0001820201-mRNA-1">
    <property type="protein sequence ID" value="ASIM_0001820201-mRNA-1"/>
    <property type="gene ID" value="ASIM_0001820201"/>
</dbReference>
<organism evidence="1">
    <name type="scientific">Anisakis simplex</name>
    <name type="common">Herring worm</name>
    <dbReference type="NCBI Taxonomy" id="6269"/>
    <lineage>
        <taxon>Eukaryota</taxon>
        <taxon>Metazoa</taxon>
        <taxon>Ecdysozoa</taxon>
        <taxon>Nematoda</taxon>
        <taxon>Chromadorea</taxon>
        <taxon>Rhabditida</taxon>
        <taxon>Spirurina</taxon>
        <taxon>Ascaridomorpha</taxon>
        <taxon>Ascaridoidea</taxon>
        <taxon>Anisakidae</taxon>
        <taxon>Anisakis</taxon>
        <taxon>Anisakis simplex complex</taxon>
    </lineage>
</organism>
<accession>A0A0M3KB55</accession>
<sequence>LLNLAAFITRKTAEYEKAVLETSAVVFMANVLANRVACWEFAVQLTKLYEAFTFYRYDEFSSKWNEMKLSADTPQDLKDSLAKVSELFDRWDAFLGRVDSQLDRVFATHSLDDLADNQSHSLQLTEQTATTTTTVKRRSTLKAFLEDSAYDMTLISVVVSFEHSDCIEHTVRIFEHLHNFHECGCDVLMLTSGSAGKGGGFLKIVGVPFKHIMDEQEAFTRLLKCRQSAVSLAGSKALHKVRYGTFHTVEV</sequence>
<dbReference type="AlphaFoldDB" id="A0A0M3KB55"/>
<proteinExistence type="predicted"/>